<comment type="cofactor">
    <cofactor evidence="5">
        <name>Zn(2+)</name>
        <dbReference type="ChEBI" id="CHEBI:29105"/>
    </cofactor>
    <text evidence="5">Binds 1 zinc ion per subunit.</text>
</comment>
<evidence type="ECO:0000256" key="2">
    <source>
        <dbReference type="ARBA" id="ARBA00022694"/>
    </source>
</evidence>
<feature type="binding site" evidence="5">
    <location>
        <position position="343"/>
    </location>
    <ligand>
        <name>Zn(2+)</name>
        <dbReference type="ChEBI" id="CHEBI:29105"/>
    </ligand>
</feature>
<comment type="caution">
    <text evidence="8">The sequence shown here is derived from an EMBL/GenBank/DDBJ whole genome shotgun (WGS) entry which is preliminary data.</text>
</comment>
<proteinExistence type="inferred from homology"/>
<feature type="binding site" evidence="5">
    <location>
        <position position="338"/>
    </location>
    <ligand>
        <name>Zn(2+)</name>
        <dbReference type="ChEBI" id="CHEBI:29105"/>
    </ligand>
</feature>
<comment type="function">
    <text evidence="5">Non-catalytic subunit of the queuine tRNA-ribosyltransferase (TGT) that catalyzes the base-exchange of a guanine (G) residue with queuine (Q) at position 34 (anticodon wobble position) in tRNAs with GU(N) anticodons (tRNA-Asp, -Asn, -His and -Tyr), resulting in the hypermodified nucleoside queuosine (7-(((4,5-cis-dihydroxy-2-cyclopenten-1-yl)amino)methyl)-7-deazaguanosine).</text>
</comment>
<feature type="compositionally biased region" description="Basic and acidic residues" evidence="6">
    <location>
        <begin position="426"/>
        <end position="435"/>
    </location>
</feature>
<evidence type="ECO:0000256" key="4">
    <source>
        <dbReference type="ARBA" id="ARBA00022833"/>
    </source>
</evidence>
<organism evidence="8 9">
    <name type="scientific">Lecanosticta acicola</name>
    <dbReference type="NCBI Taxonomy" id="111012"/>
    <lineage>
        <taxon>Eukaryota</taxon>
        <taxon>Fungi</taxon>
        <taxon>Dikarya</taxon>
        <taxon>Ascomycota</taxon>
        <taxon>Pezizomycotina</taxon>
        <taxon>Dothideomycetes</taxon>
        <taxon>Dothideomycetidae</taxon>
        <taxon>Mycosphaerellales</taxon>
        <taxon>Mycosphaerellaceae</taxon>
        <taxon>Lecanosticta</taxon>
    </lineage>
</organism>
<dbReference type="InterPro" id="IPR002616">
    <property type="entry name" value="tRNA_ribo_trans-like"/>
</dbReference>
<dbReference type="GO" id="GO:0005737">
    <property type="term" value="C:cytoplasm"/>
    <property type="evidence" value="ECO:0007669"/>
    <property type="project" value="UniProtKB-SubCell"/>
</dbReference>
<dbReference type="HAMAP" id="MF_03043">
    <property type="entry name" value="QTRT2"/>
    <property type="match status" value="1"/>
</dbReference>
<keyword evidence="1 5" id="KW-0963">Cytoplasm</keyword>
<dbReference type="Gene3D" id="3.20.20.105">
    <property type="entry name" value="Queuine tRNA-ribosyltransferase-like"/>
    <property type="match status" value="1"/>
</dbReference>
<feature type="region of interest" description="Disordered" evidence="6">
    <location>
        <begin position="403"/>
        <end position="467"/>
    </location>
</feature>
<dbReference type="SUPFAM" id="SSF51713">
    <property type="entry name" value="tRNA-guanine transglycosylase"/>
    <property type="match status" value="1"/>
</dbReference>
<keyword evidence="4 5" id="KW-0862">Zinc</keyword>
<reference evidence="8" key="1">
    <citation type="submission" date="2023-11" db="EMBL/GenBank/DDBJ databases">
        <authorList>
            <person name="Alioto T."/>
            <person name="Alioto T."/>
            <person name="Gomez Garrido J."/>
        </authorList>
    </citation>
    <scope>NUCLEOTIDE SEQUENCE</scope>
</reference>
<dbReference type="NCBIfam" id="TIGR00449">
    <property type="entry name" value="tgt_general"/>
    <property type="match status" value="1"/>
</dbReference>
<keyword evidence="9" id="KW-1185">Reference proteome</keyword>
<dbReference type="AlphaFoldDB" id="A0AAI8YW30"/>
<accession>A0AAI8YW30</accession>
<dbReference type="GO" id="GO:0008479">
    <property type="term" value="F:tRNA-guanosine(34) queuine transglycosylase activity"/>
    <property type="evidence" value="ECO:0007669"/>
    <property type="project" value="UniProtKB-UniRule"/>
</dbReference>
<dbReference type="PANTHER" id="PTHR46064:SF1">
    <property type="entry name" value="QUEUINE TRNA-RIBOSYLTRANSFERASE ACCESSORY SUBUNIT 2"/>
    <property type="match status" value="1"/>
</dbReference>
<evidence type="ECO:0000256" key="5">
    <source>
        <dbReference type="HAMAP-Rule" id="MF_03043"/>
    </source>
</evidence>
<dbReference type="GO" id="GO:0006400">
    <property type="term" value="P:tRNA modification"/>
    <property type="evidence" value="ECO:0007669"/>
    <property type="project" value="InterPro"/>
</dbReference>
<comment type="subcellular location">
    <subcellularLocation>
        <location evidence="5">Cytoplasm</location>
    </subcellularLocation>
</comment>
<dbReference type="GO" id="GO:0046872">
    <property type="term" value="F:metal ion binding"/>
    <property type="evidence" value="ECO:0007669"/>
    <property type="project" value="UniProtKB-KW"/>
</dbReference>
<evidence type="ECO:0000313" key="9">
    <source>
        <dbReference type="Proteomes" id="UP001296104"/>
    </source>
</evidence>
<evidence type="ECO:0000256" key="3">
    <source>
        <dbReference type="ARBA" id="ARBA00022723"/>
    </source>
</evidence>
<gene>
    <name evidence="8" type="ORF">LECACI_7A003063</name>
</gene>
<name>A0AAI8YW30_9PEZI</name>
<feature type="domain" description="tRNA-guanine(15) transglycosylase-like" evidence="7">
    <location>
        <begin position="30"/>
        <end position="402"/>
    </location>
</feature>
<dbReference type="EMBL" id="CAVMBE010000014">
    <property type="protein sequence ID" value="CAK3938872.1"/>
    <property type="molecule type" value="Genomic_DNA"/>
</dbReference>
<dbReference type="InterPro" id="IPR050852">
    <property type="entry name" value="Queuine_tRNA-ribosyltrfase"/>
</dbReference>
<dbReference type="Pfam" id="PF01702">
    <property type="entry name" value="TGT"/>
    <property type="match status" value="1"/>
</dbReference>
<dbReference type="InterPro" id="IPR028592">
    <property type="entry name" value="QTRTD1"/>
</dbReference>
<dbReference type="Proteomes" id="UP001296104">
    <property type="component" value="Unassembled WGS sequence"/>
</dbReference>
<comment type="subunit">
    <text evidence="5">Heterodimer of a catalytic subunit and an accessory subunit.</text>
</comment>
<comment type="similarity">
    <text evidence="5">Belongs to the queuine tRNA-ribosyltransferase family. QTRT2 subfamily.</text>
</comment>
<dbReference type="PANTHER" id="PTHR46064">
    <property type="entry name" value="QUEUINE TRNA-RIBOSYLTRANSFERASE ACCESSORY SUBUNIT 2"/>
    <property type="match status" value="1"/>
</dbReference>
<evidence type="ECO:0000256" key="1">
    <source>
        <dbReference type="ARBA" id="ARBA00022490"/>
    </source>
</evidence>
<keyword evidence="2 5" id="KW-0819">tRNA processing</keyword>
<feature type="binding site" evidence="5">
    <location>
        <position position="340"/>
    </location>
    <ligand>
        <name>Zn(2+)</name>
        <dbReference type="ChEBI" id="CHEBI:29105"/>
    </ligand>
</feature>
<evidence type="ECO:0000313" key="8">
    <source>
        <dbReference type="EMBL" id="CAK3938872.1"/>
    </source>
</evidence>
<evidence type="ECO:0000259" key="7">
    <source>
        <dbReference type="Pfam" id="PF01702"/>
    </source>
</evidence>
<keyword evidence="3 5" id="KW-0479">Metal-binding</keyword>
<sequence>MNGHAAGRKLSQLPDEMFTLIKSSSQTLGPRLGKLALTGRRVLDTPHYLGNTSRGVVPHITQDTFRRDTDISGVYIGLEDFIERNPPPLYKFQPPDGASPLRRFVALPDDTVIVVGARRTPPVAAPAANPNTSTTISVGTSVGFKLLQAEDYANTVEGLKADVVVGLGDIPYGRALGSKRIEKAVDRNIQWLQDHVAVREIGKDGPQAKLFASLLPVSCAKQQFYIDCLTDELAHGVAGLAIYDADSLEDLPNSLSSLPRLSFLDPKCPMDVLRHVSSGIDIFTVPFIGAATDAGIALDFQFPAAVETASDSPIPLPLGLDMWSPTHAVDLSPLSKDCFCYACSGHHRAYIQHLLAAKEMLGWVLLQIHNHHIMDRFFNGIRSSISNATFEQDMAHFEKFYERQMPEKTGQGPRVRGYQFKSEGPGPDRRGEAKKNKSAFHTLNDSAEKLAEATPPNAKADADVLQA</sequence>
<feature type="binding site" evidence="5">
    <location>
        <position position="369"/>
    </location>
    <ligand>
        <name>Zn(2+)</name>
        <dbReference type="ChEBI" id="CHEBI:29105"/>
    </ligand>
</feature>
<evidence type="ECO:0000256" key="6">
    <source>
        <dbReference type="SAM" id="MobiDB-lite"/>
    </source>
</evidence>
<protein>
    <recommendedName>
        <fullName evidence="5">Queuine tRNA-ribosyltransferase accessory subunit 2</fullName>
    </recommendedName>
    <alternativeName>
        <fullName evidence="5">Queuine tRNA-ribosyltransferase domain-containing protein 1</fullName>
    </alternativeName>
</protein>
<dbReference type="InterPro" id="IPR036511">
    <property type="entry name" value="TGT-like_sf"/>
</dbReference>